<dbReference type="GO" id="GO:0019005">
    <property type="term" value="C:SCF ubiquitin ligase complex"/>
    <property type="evidence" value="ECO:0007669"/>
    <property type="project" value="TreeGrafter"/>
</dbReference>
<dbReference type="CDD" id="cd22139">
    <property type="entry name" value="F-box_unchar"/>
    <property type="match status" value="1"/>
</dbReference>
<feature type="compositionally biased region" description="Basic and acidic residues" evidence="1">
    <location>
        <begin position="115"/>
        <end position="124"/>
    </location>
</feature>
<dbReference type="PANTHER" id="PTHR46731:SF1">
    <property type="entry name" value="F-BOX ONLY PROTEIN 15"/>
    <property type="match status" value="1"/>
</dbReference>
<dbReference type="OrthoDB" id="10257471at2759"/>
<comment type="caution">
    <text evidence="3">The sequence shown here is derived from an EMBL/GenBank/DDBJ whole genome shotgun (WGS) entry which is preliminary data.</text>
</comment>
<feature type="region of interest" description="Disordered" evidence="1">
    <location>
        <begin position="762"/>
        <end position="819"/>
    </location>
</feature>
<evidence type="ECO:0000313" key="3">
    <source>
        <dbReference type="EMBL" id="KAJ8051147.1"/>
    </source>
</evidence>
<dbReference type="Pfam" id="PF12937">
    <property type="entry name" value="F-box-like"/>
    <property type="match status" value="1"/>
</dbReference>
<dbReference type="AlphaFoldDB" id="A0A9Q1HIC6"/>
<feature type="compositionally biased region" description="Basic and acidic residues" evidence="1">
    <location>
        <begin position="965"/>
        <end position="980"/>
    </location>
</feature>
<evidence type="ECO:0000313" key="4">
    <source>
        <dbReference type="Proteomes" id="UP001152320"/>
    </source>
</evidence>
<dbReference type="PANTHER" id="PTHR46731">
    <property type="entry name" value="F-BOX ONLY PROTEIN 15"/>
    <property type="match status" value="1"/>
</dbReference>
<dbReference type="PROSITE" id="PS50181">
    <property type="entry name" value="FBOX"/>
    <property type="match status" value="1"/>
</dbReference>
<dbReference type="SUPFAM" id="SSF81383">
    <property type="entry name" value="F-box domain"/>
    <property type="match status" value="1"/>
</dbReference>
<feature type="compositionally biased region" description="Basic and acidic residues" evidence="1">
    <location>
        <begin position="667"/>
        <end position="681"/>
    </location>
</feature>
<feature type="region of interest" description="Disordered" evidence="1">
    <location>
        <begin position="965"/>
        <end position="1071"/>
    </location>
</feature>
<feature type="region of interest" description="Disordered" evidence="1">
    <location>
        <begin position="644"/>
        <end position="681"/>
    </location>
</feature>
<protein>
    <submittedName>
        <fullName evidence="3">F-box/LRR-repeat protein 7</fullName>
    </submittedName>
</protein>
<feature type="compositionally biased region" description="Polar residues" evidence="1">
    <location>
        <begin position="1001"/>
        <end position="1024"/>
    </location>
</feature>
<keyword evidence="4" id="KW-1185">Reference proteome</keyword>
<proteinExistence type="predicted"/>
<reference evidence="3" key="1">
    <citation type="submission" date="2021-10" db="EMBL/GenBank/DDBJ databases">
        <title>Tropical sea cucumber genome reveals ecological adaptation and Cuvierian tubules defense mechanism.</title>
        <authorList>
            <person name="Chen T."/>
        </authorList>
    </citation>
    <scope>NUCLEOTIDE SEQUENCE</scope>
    <source>
        <strain evidence="3">Nanhai2018</strain>
        <tissue evidence="3">Muscle</tissue>
    </source>
</reference>
<dbReference type="SUPFAM" id="SSF52047">
    <property type="entry name" value="RNI-like"/>
    <property type="match status" value="1"/>
</dbReference>
<dbReference type="InterPro" id="IPR032675">
    <property type="entry name" value="LRR_dom_sf"/>
</dbReference>
<name>A0A9Q1HIC6_HOLLE</name>
<dbReference type="Gene3D" id="3.80.10.10">
    <property type="entry name" value="Ribonuclease Inhibitor"/>
    <property type="match status" value="1"/>
</dbReference>
<dbReference type="InterPro" id="IPR001810">
    <property type="entry name" value="F-box_dom"/>
</dbReference>
<feature type="region of interest" description="Disordered" evidence="1">
    <location>
        <begin position="490"/>
        <end position="513"/>
    </location>
</feature>
<dbReference type="SMART" id="SM00256">
    <property type="entry name" value="FBOX"/>
    <property type="match status" value="1"/>
</dbReference>
<accession>A0A9Q1HIC6</accession>
<feature type="region of interest" description="Disordered" evidence="1">
    <location>
        <begin position="20"/>
        <end position="82"/>
    </location>
</feature>
<evidence type="ECO:0000256" key="1">
    <source>
        <dbReference type="SAM" id="MobiDB-lite"/>
    </source>
</evidence>
<feature type="domain" description="F-box" evidence="2">
    <location>
        <begin position="1125"/>
        <end position="1171"/>
    </location>
</feature>
<feature type="compositionally biased region" description="Basic residues" evidence="1">
    <location>
        <begin position="770"/>
        <end position="780"/>
    </location>
</feature>
<dbReference type="EMBL" id="JAIZAY010000001">
    <property type="protein sequence ID" value="KAJ8051147.1"/>
    <property type="molecule type" value="Genomic_DNA"/>
</dbReference>
<sequence length="1272" mass="143611">METERTKDRRLLREKRLAYFEKNGFAPKPQPHPPQQSYPLSSSLTESKEPVQKSQRNKKGNILARKSVNKSQYSKETPNGHVSLLRVSSSPRRILGAASGGNVTPGKGGQQSLYNKKDNKVEPGARPKVRSQQYVNGGIIGESNHVDDRNQLEVSRKHALRNTFSMQGKEVKSGERSIRDSREDKYESLTWSRDEHVNNGAYLAPVSVPMVIQAEHGLFKMGTKEQPQEQIKEDDLYEVFRLERRYDYPRGRALVGHSYQDAQKAAMEHNAFGVDNMLYEMRQVRKVKSQLHEELRERFDTFGNVSKMLGKGSRGNGEERGARIKLLDESANIRGYQNNLEKNLTGKENDVEVSAVDCNESFENKNSQQKEIGHCLLERKDGSLENQSEGGEIGHSKIDSIVHTIEEDVFSGAHAKQGNHEDENNEEVQEEDEFNLGALCAAAKQGDDILKDYIKRLTQKILNKDTAETKESHLVRSKFTYDWQSSGQGLGEGLTHSKGHKQTEKFANSPNDEKRLFTSSQLVNGYHYVQEDCGPFVSKVHSATYSSDQLKHLGYENIAHDDTKIEDVLSNDSESSSHEIHSLDAMVSQSSGISQWEGEMGFETHRPSDRAYSPIKVVRFAEREENNESSEKSDQRKDLHFQDHFSEGSCSHTERKETDGTDEIEELKEKEEERDMRGYHDEKQSLAFQGEGGEEYIQESFQGEVASNVSVSDICTRKDAGQTFNFFRNVKPSSIDAMNDLDFPQPVSQCLHQVDCDSVQKMQTEPTKEAKRKVRGTRRPRTPEEHRKGVQRHHQREREKDRLVEVLSEEEEDEGRSQGVMQENDLRLSLGSINTSTEIDQNTFFTEIPSGIMQNGNNMHNYDHLACEMDERHQRRGDDEDDESVLMEKISQFYPTESFGEGGDGGSEYMVNGSHATVKGYHDLLTSHPELLHGRKDDVTFQSQGILPPSDGFVNLSINTSTLNPHDHSLNPLAEGHDATGKGNKGRGSVKTKSQEERPKSASQSRTSASNQYKSRWPQSSNLIPSRPKKVNQRFSSPERKMSKKQRPASAKVKKESLDGGSKGQRSRPWSAIQQNYSMEPGASGDFFSVQSSKMFESGITRASLVTGPLTLKLILDSPRERQHHSIWQLLPDEILLRIFSHLRHPDLVSCAQVCQGFYCVAMDDSLWRFIHLEKKHLSDYQLTQIGEKHPTSVVFLQCQGKNVTENGLRNLFRTCVDSLQELNVSGCSGEMFSGDSVLLHASRCYNLSNIDASWCNVTDNGLNAVSGGCHR</sequence>
<feature type="region of interest" description="Disordered" evidence="1">
    <location>
        <begin position="95"/>
        <end position="124"/>
    </location>
</feature>
<dbReference type="Proteomes" id="UP001152320">
    <property type="component" value="Chromosome 1"/>
</dbReference>
<dbReference type="InterPro" id="IPR036047">
    <property type="entry name" value="F-box-like_dom_sf"/>
</dbReference>
<feature type="compositionally biased region" description="Basic and acidic residues" evidence="1">
    <location>
        <begin position="644"/>
        <end position="659"/>
    </location>
</feature>
<evidence type="ECO:0000259" key="2">
    <source>
        <dbReference type="PROSITE" id="PS50181"/>
    </source>
</evidence>
<gene>
    <name evidence="3" type="ORF">HOLleu_04607</name>
</gene>
<organism evidence="3 4">
    <name type="scientific">Holothuria leucospilota</name>
    <name type="common">Black long sea cucumber</name>
    <name type="synonym">Mertensiothuria leucospilota</name>
    <dbReference type="NCBI Taxonomy" id="206669"/>
    <lineage>
        <taxon>Eukaryota</taxon>
        <taxon>Metazoa</taxon>
        <taxon>Echinodermata</taxon>
        <taxon>Eleutherozoa</taxon>
        <taxon>Echinozoa</taxon>
        <taxon>Holothuroidea</taxon>
        <taxon>Aspidochirotacea</taxon>
        <taxon>Aspidochirotida</taxon>
        <taxon>Holothuriidae</taxon>
        <taxon>Holothuria</taxon>
    </lineage>
</organism>